<dbReference type="AlphaFoldDB" id="A0A8E2FAW5"/>
<dbReference type="SMART" id="SM00066">
    <property type="entry name" value="GAL4"/>
    <property type="match status" value="1"/>
</dbReference>
<evidence type="ECO:0000313" key="4">
    <source>
        <dbReference type="EMBL" id="OCL13485.1"/>
    </source>
</evidence>
<dbReference type="Pfam" id="PF11951">
    <property type="entry name" value="Fungal_trans_2"/>
    <property type="match status" value="1"/>
</dbReference>
<dbReference type="InterPro" id="IPR036864">
    <property type="entry name" value="Zn2-C6_fun-type_DNA-bd_sf"/>
</dbReference>
<protein>
    <recommendedName>
        <fullName evidence="3">Zn(2)-C6 fungal-type domain-containing protein</fullName>
    </recommendedName>
</protein>
<dbReference type="SUPFAM" id="SSF57701">
    <property type="entry name" value="Zn2/Cys6 DNA-binding domain"/>
    <property type="match status" value="1"/>
</dbReference>
<dbReference type="Proteomes" id="UP000250140">
    <property type="component" value="Unassembled WGS sequence"/>
</dbReference>
<sequence>MVFRGKPSTGCERCRQRKIRCDERPEGCVNCEEMRQECPGYRNQLDLMFRDESAKVQLKAVQAKTKAIARRNQGPIKPPAAISPQIPGDSMQVSRSRSWLRPQNDSSTPSLSSFSSLSPTIDEQAMTFFLSTYATGIDGDSAAASPYRADLSDYGFDHVVATCMKALGLAGVATVSHHPGLMMEAKKRYLAGIRLTNTTLASHREVKKDSTLLSVLLLSLFEAMTGHAGTRSVAAWRTHIDGAAMLLKLRGPEQFASFTGRRMYIQVTTNLMMNCMAKSTRVPDYIRELNAELAKHTFSTDPTWRFLEMLAMFVDFRSDLVRGNISKLQTIFEKAVDLDKQASSIFSAAESSDWNYQTEYIDVPSDNVFCGYYHIYTDFLSAVVWNSTRTIRIHINDIIRNTLLVGFSSSPPVFISHEHVGQFESSTQTLYQLQSDILASVPQHLGYTSNHKASSDTGITSSSSLGSLDRRFPWSNFQRRRHMSFRTPSHQISRLPLIRVSGGFSFCWSLHIAGAMGISTKPVQKYVIDTLRYMGLTMGTQQALILAEALELKIAQNASSTHINGIIPRYYPEGMKE</sequence>
<feature type="domain" description="Zn(2)-C6 fungal-type" evidence="3">
    <location>
        <begin position="10"/>
        <end position="38"/>
    </location>
</feature>
<organism evidence="4 5">
    <name type="scientific">Glonium stellatum</name>
    <dbReference type="NCBI Taxonomy" id="574774"/>
    <lineage>
        <taxon>Eukaryota</taxon>
        <taxon>Fungi</taxon>
        <taxon>Dikarya</taxon>
        <taxon>Ascomycota</taxon>
        <taxon>Pezizomycotina</taxon>
        <taxon>Dothideomycetes</taxon>
        <taxon>Pleosporomycetidae</taxon>
        <taxon>Gloniales</taxon>
        <taxon>Gloniaceae</taxon>
        <taxon>Glonium</taxon>
    </lineage>
</organism>
<keyword evidence="5" id="KW-1185">Reference proteome</keyword>
<dbReference type="GO" id="GO:0008270">
    <property type="term" value="F:zinc ion binding"/>
    <property type="evidence" value="ECO:0007669"/>
    <property type="project" value="InterPro"/>
</dbReference>
<evidence type="ECO:0000256" key="1">
    <source>
        <dbReference type="ARBA" id="ARBA00023242"/>
    </source>
</evidence>
<dbReference type="CDD" id="cd00067">
    <property type="entry name" value="GAL4"/>
    <property type="match status" value="1"/>
</dbReference>
<evidence type="ECO:0000256" key="2">
    <source>
        <dbReference type="SAM" id="MobiDB-lite"/>
    </source>
</evidence>
<accession>A0A8E2FAW5</accession>
<dbReference type="InterPro" id="IPR053175">
    <property type="entry name" value="DHMBA_Reg_Transcription_Factor"/>
</dbReference>
<feature type="compositionally biased region" description="Low complexity" evidence="2">
    <location>
        <begin position="106"/>
        <end position="116"/>
    </location>
</feature>
<name>A0A8E2FAW5_9PEZI</name>
<dbReference type="PROSITE" id="PS50048">
    <property type="entry name" value="ZN2_CY6_FUNGAL_2"/>
    <property type="match status" value="1"/>
</dbReference>
<dbReference type="InterPro" id="IPR001138">
    <property type="entry name" value="Zn2Cys6_DnaBD"/>
</dbReference>
<dbReference type="Pfam" id="PF00172">
    <property type="entry name" value="Zn_clus"/>
    <property type="match status" value="1"/>
</dbReference>
<dbReference type="PANTHER" id="PTHR38791">
    <property type="entry name" value="ZN(II)2CYS6 TRANSCRIPTION FACTOR (EUROFUNG)-RELATED-RELATED"/>
    <property type="match status" value="1"/>
</dbReference>
<keyword evidence="1" id="KW-0539">Nucleus</keyword>
<evidence type="ECO:0000313" key="5">
    <source>
        <dbReference type="Proteomes" id="UP000250140"/>
    </source>
</evidence>
<dbReference type="PROSITE" id="PS00463">
    <property type="entry name" value="ZN2_CY6_FUNGAL_1"/>
    <property type="match status" value="1"/>
</dbReference>
<evidence type="ECO:0000259" key="3">
    <source>
        <dbReference type="PROSITE" id="PS50048"/>
    </source>
</evidence>
<feature type="region of interest" description="Disordered" evidence="2">
    <location>
        <begin position="70"/>
        <end position="116"/>
    </location>
</feature>
<dbReference type="EMBL" id="KV748715">
    <property type="protein sequence ID" value="OCL13485.1"/>
    <property type="molecule type" value="Genomic_DNA"/>
</dbReference>
<dbReference type="Gene3D" id="4.10.240.10">
    <property type="entry name" value="Zn(2)-C6 fungal-type DNA-binding domain"/>
    <property type="match status" value="1"/>
</dbReference>
<feature type="compositionally biased region" description="Polar residues" evidence="2">
    <location>
        <begin position="91"/>
        <end position="105"/>
    </location>
</feature>
<reference evidence="4 5" key="1">
    <citation type="journal article" date="2016" name="Nat. Commun.">
        <title>Ectomycorrhizal ecology is imprinted in the genome of the dominant symbiotic fungus Cenococcum geophilum.</title>
        <authorList>
            <consortium name="DOE Joint Genome Institute"/>
            <person name="Peter M."/>
            <person name="Kohler A."/>
            <person name="Ohm R.A."/>
            <person name="Kuo A."/>
            <person name="Krutzmann J."/>
            <person name="Morin E."/>
            <person name="Arend M."/>
            <person name="Barry K.W."/>
            <person name="Binder M."/>
            <person name="Choi C."/>
            <person name="Clum A."/>
            <person name="Copeland A."/>
            <person name="Grisel N."/>
            <person name="Haridas S."/>
            <person name="Kipfer T."/>
            <person name="LaButti K."/>
            <person name="Lindquist E."/>
            <person name="Lipzen A."/>
            <person name="Maire R."/>
            <person name="Meier B."/>
            <person name="Mihaltcheva S."/>
            <person name="Molinier V."/>
            <person name="Murat C."/>
            <person name="Poggeler S."/>
            <person name="Quandt C.A."/>
            <person name="Sperisen C."/>
            <person name="Tritt A."/>
            <person name="Tisserant E."/>
            <person name="Crous P.W."/>
            <person name="Henrissat B."/>
            <person name="Nehls U."/>
            <person name="Egli S."/>
            <person name="Spatafora J.W."/>
            <person name="Grigoriev I.V."/>
            <person name="Martin F.M."/>
        </authorList>
    </citation>
    <scope>NUCLEOTIDE SEQUENCE [LARGE SCALE GENOMIC DNA]</scope>
    <source>
        <strain evidence="4 5">CBS 207.34</strain>
    </source>
</reference>
<proteinExistence type="predicted"/>
<dbReference type="OrthoDB" id="2991872at2759"/>
<gene>
    <name evidence="4" type="ORF">AOQ84DRAFT_310494</name>
</gene>
<dbReference type="InterPro" id="IPR021858">
    <property type="entry name" value="Fun_TF"/>
</dbReference>
<dbReference type="GO" id="GO:0000981">
    <property type="term" value="F:DNA-binding transcription factor activity, RNA polymerase II-specific"/>
    <property type="evidence" value="ECO:0007669"/>
    <property type="project" value="InterPro"/>
</dbReference>